<dbReference type="Proteomes" id="UP000192276">
    <property type="component" value="Unassembled WGS sequence"/>
</dbReference>
<proteinExistence type="predicted"/>
<comment type="caution">
    <text evidence="1">The sequence shown here is derived from an EMBL/GenBank/DDBJ whole genome shotgun (WGS) entry which is preliminary data.</text>
</comment>
<gene>
    <name evidence="1" type="ORF">A4R26_32565</name>
</gene>
<evidence type="ECO:0000313" key="1">
    <source>
        <dbReference type="EMBL" id="OQP67846.1"/>
    </source>
</evidence>
<dbReference type="STRING" id="550983.A4R26_32565"/>
<organism evidence="1 2">
    <name type="scientific">Niastella populi</name>
    <dbReference type="NCBI Taxonomy" id="550983"/>
    <lineage>
        <taxon>Bacteria</taxon>
        <taxon>Pseudomonadati</taxon>
        <taxon>Bacteroidota</taxon>
        <taxon>Chitinophagia</taxon>
        <taxon>Chitinophagales</taxon>
        <taxon>Chitinophagaceae</taxon>
        <taxon>Niastella</taxon>
    </lineage>
</organism>
<sequence length="77" mass="8706">MIATSQKVDRLYRMNVLIDANLDKASTSDLTINEITHSHPPAFAKFPSGFPGEVPRSRLRGTEKKLNMSKPIIKRIR</sequence>
<accession>A0A1V9GBN0</accession>
<protein>
    <submittedName>
        <fullName evidence="1">Uncharacterized protein</fullName>
    </submittedName>
</protein>
<evidence type="ECO:0000313" key="2">
    <source>
        <dbReference type="Proteomes" id="UP000192276"/>
    </source>
</evidence>
<dbReference type="EMBL" id="LWBP01000005">
    <property type="protein sequence ID" value="OQP67846.1"/>
    <property type="molecule type" value="Genomic_DNA"/>
</dbReference>
<keyword evidence="2" id="KW-1185">Reference proteome</keyword>
<reference evidence="2" key="1">
    <citation type="submission" date="2016-04" db="EMBL/GenBank/DDBJ databases">
        <authorList>
            <person name="Chen L."/>
            <person name="Zhuang W."/>
            <person name="Wang G."/>
        </authorList>
    </citation>
    <scope>NUCLEOTIDE SEQUENCE [LARGE SCALE GENOMIC DNA]</scope>
    <source>
        <strain evidence="2">208</strain>
    </source>
</reference>
<dbReference type="AlphaFoldDB" id="A0A1V9GBN0"/>
<name>A0A1V9GBN0_9BACT</name>